<evidence type="ECO:0000256" key="1">
    <source>
        <dbReference type="SAM" id="SignalP"/>
    </source>
</evidence>
<gene>
    <name evidence="2" type="ORF">PR002_g20806</name>
</gene>
<protein>
    <recommendedName>
        <fullName evidence="4">Secreted protein</fullName>
    </recommendedName>
</protein>
<dbReference type="AlphaFoldDB" id="A0A6A3JIX4"/>
<dbReference type="Proteomes" id="UP000435112">
    <property type="component" value="Unassembled WGS sequence"/>
</dbReference>
<keyword evidence="1" id="KW-0732">Signal</keyword>
<organism evidence="2 3">
    <name type="scientific">Phytophthora rubi</name>
    <dbReference type="NCBI Taxonomy" id="129364"/>
    <lineage>
        <taxon>Eukaryota</taxon>
        <taxon>Sar</taxon>
        <taxon>Stramenopiles</taxon>
        <taxon>Oomycota</taxon>
        <taxon>Peronosporomycetes</taxon>
        <taxon>Peronosporales</taxon>
        <taxon>Peronosporaceae</taxon>
        <taxon>Phytophthora</taxon>
    </lineage>
</organism>
<evidence type="ECO:0008006" key="4">
    <source>
        <dbReference type="Google" id="ProtNLM"/>
    </source>
</evidence>
<feature type="chain" id="PRO_5025689334" description="Secreted protein" evidence="1">
    <location>
        <begin position="22"/>
        <end position="115"/>
    </location>
</feature>
<name>A0A6A3JIX4_9STRA</name>
<dbReference type="EMBL" id="QXFU01002028">
    <property type="protein sequence ID" value="KAE8991573.1"/>
    <property type="molecule type" value="Genomic_DNA"/>
</dbReference>
<comment type="caution">
    <text evidence="2">The sequence shown here is derived from an EMBL/GenBank/DDBJ whole genome shotgun (WGS) entry which is preliminary data.</text>
</comment>
<sequence>MTAAAISARWATVLVLSSANASRTVNVPYAFFQAASVVSLGPAMCSRYLTSSVTATSCSRSSSSLSSAASLTSVWMSCCCSPLGPRAIADDFATLSFSPEPLKTCQPLGWRPFVL</sequence>
<reference evidence="2 3" key="1">
    <citation type="submission" date="2018-09" db="EMBL/GenBank/DDBJ databases">
        <title>Genomic investigation of the strawberry pathogen Phytophthora fragariae indicates pathogenicity is determined by transcriptional variation in three key races.</title>
        <authorList>
            <person name="Adams T.M."/>
            <person name="Armitage A.D."/>
            <person name="Sobczyk M.K."/>
            <person name="Bates H.J."/>
            <person name="Dunwell J.M."/>
            <person name="Nellist C.F."/>
            <person name="Harrison R.J."/>
        </authorList>
    </citation>
    <scope>NUCLEOTIDE SEQUENCE [LARGE SCALE GENOMIC DNA]</scope>
    <source>
        <strain evidence="2 3">SCRP324</strain>
    </source>
</reference>
<evidence type="ECO:0000313" key="3">
    <source>
        <dbReference type="Proteomes" id="UP000435112"/>
    </source>
</evidence>
<feature type="signal peptide" evidence="1">
    <location>
        <begin position="1"/>
        <end position="21"/>
    </location>
</feature>
<accession>A0A6A3JIX4</accession>
<evidence type="ECO:0000313" key="2">
    <source>
        <dbReference type="EMBL" id="KAE8991573.1"/>
    </source>
</evidence>
<proteinExistence type="predicted"/>